<dbReference type="InterPro" id="IPR029063">
    <property type="entry name" value="SAM-dependent_MTases_sf"/>
</dbReference>
<name>A0ABX5LQW2_9BACT</name>
<gene>
    <name evidence="5" type="ORF">B0H50_10684</name>
</gene>
<reference evidence="5 6" key="1">
    <citation type="submission" date="2018-05" db="EMBL/GenBank/DDBJ databases">
        <title>Animal gut microbial communities from fecal samples from Wisconsin, USA.</title>
        <authorList>
            <person name="Neumann A."/>
        </authorList>
    </citation>
    <scope>NUCLEOTIDE SEQUENCE [LARGE SCALE GENOMIC DNA]</scope>
    <source>
        <strain evidence="5 6">UWS4</strain>
    </source>
</reference>
<dbReference type="CDD" id="cd02440">
    <property type="entry name" value="AdoMet_MTases"/>
    <property type="match status" value="1"/>
</dbReference>
<dbReference type="Proteomes" id="UP000245523">
    <property type="component" value="Unassembled WGS sequence"/>
</dbReference>
<dbReference type="EMBL" id="QGHD01000006">
    <property type="protein sequence ID" value="PWL03426.1"/>
    <property type="molecule type" value="Genomic_DNA"/>
</dbReference>
<comment type="caution">
    <text evidence="5">The sequence shown here is derived from an EMBL/GenBank/DDBJ whole genome shotgun (WGS) entry which is preliminary data.</text>
</comment>
<dbReference type="Gene3D" id="3.40.50.150">
    <property type="entry name" value="Vaccinia Virus protein VP39"/>
    <property type="match status" value="1"/>
</dbReference>
<evidence type="ECO:0000313" key="5">
    <source>
        <dbReference type="EMBL" id="PWL03426.1"/>
    </source>
</evidence>
<organism evidence="5 6">
    <name type="scientific">Hallerella porci</name>
    <dbReference type="NCBI Taxonomy" id="1945871"/>
    <lineage>
        <taxon>Bacteria</taxon>
        <taxon>Pseudomonadati</taxon>
        <taxon>Fibrobacterota</taxon>
        <taxon>Fibrobacteria</taxon>
        <taxon>Fibrobacterales</taxon>
        <taxon>Fibrobacteraceae</taxon>
        <taxon>Hallerella</taxon>
    </lineage>
</organism>
<dbReference type="CDD" id="cd11572">
    <property type="entry name" value="RlmI_M_like"/>
    <property type="match status" value="1"/>
</dbReference>
<dbReference type="InterPro" id="IPR019614">
    <property type="entry name" value="SAM-dep_methyl-trfase"/>
</dbReference>
<accession>A0ABX5LQW2</accession>
<evidence type="ECO:0000259" key="4">
    <source>
        <dbReference type="Pfam" id="PF10672"/>
    </source>
</evidence>
<evidence type="ECO:0000256" key="3">
    <source>
        <dbReference type="ARBA" id="ARBA00022691"/>
    </source>
</evidence>
<dbReference type="PANTHER" id="PTHR43042">
    <property type="entry name" value="SAM-DEPENDENT METHYLTRANSFERASE"/>
    <property type="match status" value="1"/>
</dbReference>
<protein>
    <submittedName>
        <fullName evidence="5">23S rRNA G2069 N7-methylase RlmK/C1962 C5-methylase RlmI</fullName>
    </submittedName>
</protein>
<proteinExistence type="predicted"/>
<dbReference type="SUPFAM" id="SSF53335">
    <property type="entry name" value="S-adenosyl-L-methionine-dependent methyltransferases"/>
    <property type="match status" value="1"/>
</dbReference>
<evidence type="ECO:0000256" key="1">
    <source>
        <dbReference type="ARBA" id="ARBA00022603"/>
    </source>
</evidence>
<dbReference type="Pfam" id="PF10672">
    <property type="entry name" value="Methyltrans_SAM"/>
    <property type="match status" value="1"/>
</dbReference>
<dbReference type="PANTHER" id="PTHR43042:SF3">
    <property type="entry name" value="RIBOSOMAL RNA LARGE SUBUNIT METHYLTRANSFERASE YWBD-RELATED"/>
    <property type="match status" value="1"/>
</dbReference>
<keyword evidence="2" id="KW-0808">Transferase</keyword>
<dbReference type="Gene3D" id="3.30.750.80">
    <property type="entry name" value="RNA methyltransferase domain (HRMD) like"/>
    <property type="match status" value="1"/>
</dbReference>
<keyword evidence="3" id="KW-0949">S-adenosyl-L-methionine</keyword>
<evidence type="ECO:0000313" key="6">
    <source>
        <dbReference type="Proteomes" id="UP000245523"/>
    </source>
</evidence>
<evidence type="ECO:0000256" key="2">
    <source>
        <dbReference type="ARBA" id="ARBA00022679"/>
    </source>
</evidence>
<keyword evidence="1" id="KW-0489">Methyltransferase</keyword>
<feature type="domain" description="S-adenosylmethionine-dependent methyltransferase" evidence="4">
    <location>
        <begin position="96"/>
        <end position="269"/>
    </location>
</feature>
<keyword evidence="6" id="KW-1185">Reference proteome</keyword>
<sequence>MAFAKRASLFEVTDAFRVVNGADDGLPGVAIDRYANCFQIQYFGAELLPRKAEIAAAVQSIFSPDFLVSKFRLSPSGKSLEKPEMEVHFGNENAAQTIVREGNAKFHVDLLDTVNPGLFLDMRDGRFDVESRSRGKEILNLFSYTCSFAVHARIGGSTRAVNADISGKILEKGRENYRLNHLEIQKGEFFKGDSREYLAWCMRKGLHFDGVILDPPSFSRNKGKTFSVKSDFQTLVSEVAEILSPSAFFLASTNFSECTPESLAKETLKTLQQKFPRAKILWAKGQGLDFPGSGTRKESALSAVMLDVSGNAKF</sequence>